<feature type="signal peptide" evidence="1">
    <location>
        <begin position="1"/>
        <end position="23"/>
    </location>
</feature>
<keyword evidence="3" id="KW-1185">Reference proteome</keyword>
<name>A0A1J8R6T5_9AGAM</name>
<comment type="caution">
    <text evidence="2">The sequence shown here is derived from an EMBL/GenBank/DDBJ whole genome shotgun (WGS) entry which is preliminary data.</text>
</comment>
<sequence>MSCILGICLAVLVKCLSIDYSDASVSCTASAGDALALSAAWIEAFPKVEHVSMRGYSTVTTGDLICIICRFAVDDVLLLVELQSHPR</sequence>
<dbReference type="OrthoDB" id="2693377at2759"/>
<keyword evidence="1" id="KW-0732">Signal</keyword>
<dbReference type="AlphaFoldDB" id="A0A1J8R6T5"/>
<dbReference type="EMBL" id="LVVM01000979">
    <property type="protein sequence ID" value="OJA19604.1"/>
    <property type="molecule type" value="Genomic_DNA"/>
</dbReference>
<reference evidence="2 3" key="1">
    <citation type="submission" date="2016-03" db="EMBL/GenBank/DDBJ databases">
        <title>Comparative genomics of the ectomycorrhizal sister species Rhizopogon vinicolor and Rhizopogon vesiculosus (Basidiomycota: Boletales) reveals a divergence of the mating type B locus.</title>
        <authorList>
            <person name="Mujic A.B."/>
            <person name="Kuo A."/>
            <person name="Tritt A."/>
            <person name="Lipzen A."/>
            <person name="Chen C."/>
            <person name="Johnson J."/>
            <person name="Sharma A."/>
            <person name="Barry K."/>
            <person name="Grigoriev I.V."/>
            <person name="Spatafora J.W."/>
        </authorList>
    </citation>
    <scope>NUCLEOTIDE SEQUENCE [LARGE SCALE GENOMIC DNA]</scope>
    <source>
        <strain evidence="2 3">AM-OR11-056</strain>
    </source>
</reference>
<feature type="non-terminal residue" evidence="2">
    <location>
        <position position="87"/>
    </location>
</feature>
<dbReference type="Proteomes" id="UP000183567">
    <property type="component" value="Unassembled WGS sequence"/>
</dbReference>
<proteinExistence type="predicted"/>
<evidence type="ECO:0000313" key="3">
    <source>
        <dbReference type="Proteomes" id="UP000183567"/>
    </source>
</evidence>
<gene>
    <name evidence="2" type="ORF">AZE42_10259</name>
</gene>
<protein>
    <recommendedName>
        <fullName evidence="4">Secreted protein</fullName>
    </recommendedName>
</protein>
<evidence type="ECO:0000256" key="1">
    <source>
        <dbReference type="SAM" id="SignalP"/>
    </source>
</evidence>
<accession>A0A1J8R6T5</accession>
<organism evidence="2 3">
    <name type="scientific">Rhizopogon vesiculosus</name>
    <dbReference type="NCBI Taxonomy" id="180088"/>
    <lineage>
        <taxon>Eukaryota</taxon>
        <taxon>Fungi</taxon>
        <taxon>Dikarya</taxon>
        <taxon>Basidiomycota</taxon>
        <taxon>Agaricomycotina</taxon>
        <taxon>Agaricomycetes</taxon>
        <taxon>Agaricomycetidae</taxon>
        <taxon>Boletales</taxon>
        <taxon>Suillineae</taxon>
        <taxon>Rhizopogonaceae</taxon>
        <taxon>Rhizopogon</taxon>
    </lineage>
</organism>
<evidence type="ECO:0008006" key="4">
    <source>
        <dbReference type="Google" id="ProtNLM"/>
    </source>
</evidence>
<feature type="chain" id="PRO_5013176462" description="Secreted protein" evidence="1">
    <location>
        <begin position="24"/>
        <end position="87"/>
    </location>
</feature>
<evidence type="ECO:0000313" key="2">
    <source>
        <dbReference type="EMBL" id="OJA19604.1"/>
    </source>
</evidence>